<proteinExistence type="predicted"/>
<dbReference type="Pfam" id="PF07045">
    <property type="entry name" value="DUF1330"/>
    <property type="match status" value="1"/>
</dbReference>
<dbReference type="EMBL" id="NVWI01000012">
    <property type="protein sequence ID" value="PCJ39828.1"/>
    <property type="molecule type" value="Genomic_DNA"/>
</dbReference>
<name>A0A2A5C8M7_9GAMM</name>
<dbReference type="AlphaFoldDB" id="A0A2A5C8M7"/>
<comment type="caution">
    <text evidence="2">The sequence shown here is derived from an EMBL/GenBank/DDBJ whole genome shotgun (WGS) entry which is preliminary data.</text>
</comment>
<organism evidence="2 3">
    <name type="scientific">SAR86 cluster bacterium</name>
    <dbReference type="NCBI Taxonomy" id="2030880"/>
    <lineage>
        <taxon>Bacteria</taxon>
        <taxon>Pseudomonadati</taxon>
        <taxon>Pseudomonadota</taxon>
        <taxon>Gammaproteobacteria</taxon>
        <taxon>SAR86 cluster</taxon>
    </lineage>
</organism>
<feature type="domain" description="DUF1330" evidence="1">
    <location>
        <begin position="8"/>
        <end position="100"/>
    </location>
</feature>
<dbReference type="PANTHER" id="PTHR41521">
    <property type="match status" value="1"/>
</dbReference>
<dbReference type="SUPFAM" id="SSF54909">
    <property type="entry name" value="Dimeric alpha+beta barrel"/>
    <property type="match status" value="1"/>
</dbReference>
<dbReference type="PANTHER" id="PTHR41521:SF4">
    <property type="entry name" value="BLR0684 PROTEIN"/>
    <property type="match status" value="1"/>
</dbReference>
<dbReference type="Proteomes" id="UP000228987">
    <property type="component" value="Unassembled WGS sequence"/>
</dbReference>
<gene>
    <name evidence="2" type="ORF">COA71_13160</name>
</gene>
<accession>A0A2A5C8M7</accession>
<dbReference type="InterPro" id="IPR010753">
    <property type="entry name" value="DUF1330"/>
</dbReference>
<reference evidence="3" key="1">
    <citation type="submission" date="2017-08" db="EMBL/GenBank/DDBJ databases">
        <title>A dynamic microbial community with high functional redundancy inhabits the cold, oxic subseafloor aquifer.</title>
        <authorList>
            <person name="Tully B.J."/>
            <person name="Wheat C.G."/>
            <person name="Glazer B.T."/>
            <person name="Huber J.A."/>
        </authorList>
    </citation>
    <scope>NUCLEOTIDE SEQUENCE [LARGE SCALE GENOMIC DNA]</scope>
</reference>
<evidence type="ECO:0000313" key="3">
    <source>
        <dbReference type="Proteomes" id="UP000228987"/>
    </source>
</evidence>
<evidence type="ECO:0000259" key="1">
    <source>
        <dbReference type="Pfam" id="PF07045"/>
    </source>
</evidence>
<evidence type="ECO:0000313" key="2">
    <source>
        <dbReference type="EMBL" id="PCJ39828.1"/>
    </source>
</evidence>
<protein>
    <recommendedName>
        <fullName evidence="1">DUF1330 domain-containing protein</fullName>
    </recommendedName>
</protein>
<sequence>MSDKDKPVYLVANLAVKDLEDFIQRYGAGVMPQLQKAGAEILAAAQPQLLEGNQGINRTVLIRFPNADIANNWYSSEEYQPLKNLRINELTTSGSAVFVEAFDPDAT</sequence>
<dbReference type="Gene3D" id="3.30.70.100">
    <property type="match status" value="1"/>
</dbReference>
<dbReference type="InterPro" id="IPR011008">
    <property type="entry name" value="Dimeric_a/b-barrel"/>
</dbReference>